<feature type="transmembrane region" description="Helical" evidence="1">
    <location>
        <begin position="227"/>
        <end position="246"/>
    </location>
</feature>
<dbReference type="STRING" id="68895.RR42_s0025"/>
<feature type="transmembrane region" description="Helical" evidence="1">
    <location>
        <begin position="355"/>
        <end position="372"/>
    </location>
</feature>
<feature type="transmembrane region" description="Helical" evidence="1">
    <location>
        <begin position="258"/>
        <end position="278"/>
    </location>
</feature>
<feature type="transmembrane region" description="Helical" evidence="1">
    <location>
        <begin position="6"/>
        <end position="26"/>
    </location>
</feature>
<dbReference type="RefSeq" id="WP_043352671.1">
    <property type="nucleotide sequence ID" value="NZ_CP010537.1"/>
</dbReference>
<keyword evidence="3" id="KW-1185">Reference proteome</keyword>
<feature type="transmembrane region" description="Helical" evidence="1">
    <location>
        <begin position="86"/>
        <end position="103"/>
    </location>
</feature>
<accession>A0A0C4YFG4</accession>
<keyword evidence="1" id="KW-0812">Transmembrane</keyword>
<dbReference type="Proteomes" id="UP000031843">
    <property type="component" value="Chromosome secondary"/>
</dbReference>
<gene>
    <name evidence="2" type="ORF">RR42_s0025</name>
</gene>
<evidence type="ECO:0000313" key="2">
    <source>
        <dbReference type="EMBL" id="AJG21623.1"/>
    </source>
</evidence>
<feature type="transmembrane region" description="Helical" evidence="1">
    <location>
        <begin position="384"/>
        <end position="406"/>
    </location>
</feature>
<name>A0A0C4YFG4_9BURK</name>
<dbReference type="AlphaFoldDB" id="A0A0C4YFG4"/>
<feature type="transmembrane region" description="Helical" evidence="1">
    <location>
        <begin position="328"/>
        <end position="348"/>
    </location>
</feature>
<keyword evidence="1" id="KW-0472">Membrane</keyword>
<dbReference type="KEGG" id="cbw:RR42_s0025"/>
<feature type="transmembrane region" description="Helical" evidence="1">
    <location>
        <begin position="108"/>
        <end position="125"/>
    </location>
</feature>
<feature type="transmembrane region" description="Helical" evidence="1">
    <location>
        <begin position="290"/>
        <end position="316"/>
    </location>
</feature>
<evidence type="ECO:0000256" key="1">
    <source>
        <dbReference type="SAM" id="Phobius"/>
    </source>
</evidence>
<feature type="transmembrane region" description="Helical" evidence="1">
    <location>
        <begin position="33"/>
        <end position="54"/>
    </location>
</feature>
<dbReference type="EMBL" id="CP010537">
    <property type="protein sequence ID" value="AJG21623.1"/>
    <property type="molecule type" value="Genomic_DNA"/>
</dbReference>
<sequence>MKLLRFLVYAVLSQGIGAVTGLLLARWLDVGDYAVYTVVGLIMGAIAIVTKGGIQLGLNALLGKTWPDRERAAELACAAMGQRWKLSAWLLPVVLAIAAWLLYRNHAGAVLIVLLLALLLATWYFDMQSRVVDQVLLFANRAPALQALDTGLSMGRLVLSCALYALGLLGVLGATLVNVLFAGLRVPFVQRWIAREIPLTAHAGCAGKLEDSQYIGRIMRRQLPLEAFYCVQGQLVFAIVAYHGAVGQTASLGALSRIGQLLMPVGAVVAAYVIPRFAQARDGVLRRFAGWVALACLPAAALVLLAVTWPGLLLWLVGPNYASLGAELVIACLGAGFASVVGIAWQLLANRGLNHFAFVQVPVVLAWCAVAPRFFDLTTLDGVLWFQLGLSSGLAAAIVCELAAAVRAGRLLPGDERLAPHGGSTQ</sequence>
<organism evidence="2 3">
    <name type="scientific">Cupriavidus basilensis</name>
    <dbReference type="NCBI Taxonomy" id="68895"/>
    <lineage>
        <taxon>Bacteria</taxon>
        <taxon>Pseudomonadati</taxon>
        <taxon>Pseudomonadota</taxon>
        <taxon>Betaproteobacteria</taxon>
        <taxon>Burkholderiales</taxon>
        <taxon>Burkholderiaceae</taxon>
        <taxon>Cupriavidus</taxon>
    </lineage>
</organism>
<evidence type="ECO:0000313" key="3">
    <source>
        <dbReference type="Proteomes" id="UP000031843"/>
    </source>
</evidence>
<keyword evidence="1" id="KW-1133">Transmembrane helix</keyword>
<proteinExistence type="predicted"/>
<feature type="transmembrane region" description="Helical" evidence="1">
    <location>
        <begin position="157"/>
        <end position="181"/>
    </location>
</feature>
<reference evidence="2 3" key="1">
    <citation type="journal article" date="2015" name="Genome Announc.">
        <title>Complete Genome Sequence of Cupriavidus basilensis 4G11, Isolated from the Oak Ridge Field Research Center Site.</title>
        <authorList>
            <person name="Ray J."/>
            <person name="Waters R.J."/>
            <person name="Skerker J.M."/>
            <person name="Kuehl J.V."/>
            <person name="Price M.N."/>
            <person name="Huang J."/>
            <person name="Chakraborty R."/>
            <person name="Arkin A.P."/>
            <person name="Deutschbauer A."/>
        </authorList>
    </citation>
    <scope>NUCLEOTIDE SEQUENCE [LARGE SCALE GENOMIC DNA]</scope>
    <source>
        <strain evidence="2">4G11</strain>
    </source>
</reference>
<dbReference type="OrthoDB" id="8955410at2"/>
<protein>
    <recommendedName>
        <fullName evidence="4">Oligosaccharide flippase family protein</fullName>
    </recommendedName>
</protein>
<evidence type="ECO:0008006" key="4">
    <source>
        <dbReference type="Google" id="ProtNLM"/>
    </source>
</evidence>